<dbReference type="Pfam" id="PF11618">
    <property type="entry name" value="C2-C2_1"/>
    <property type="match status" value="1"/>
</dbReference>
<evidence type="ECO:0008006" key="6">
    <source>
        <dbReference type="Google" id="ProtNLM"/>
    </source>
</evidence>
<dbReference type="InterPro" id="IPR015940">
    <property type="entry name" value="UBA"/>
</dbReference>
<feature type="region of interest" description="Disordered" evidence="1">
    <location>
        <begin position="249"/>
        <end position="306"/>
    </location>
</feature>
<dbReference type="EMBL" id="LN719426">
    <property type="protein sequence ID" value="CEP08021.1"/>
    <property type="molecule type" value="Genomic_DNA"/>
</dbReference>
<feature type="compositionally biased region" description="Basic and acidic residues" evidence="1">
    <location>
        <begin position="165"/>
        <end position="174"/>
    </location>
</feature>
<dbReference type="PANTHER" id="PTHR13076:SF9">
    <property type="entry name" value="COILED-COIL AND C2 DOMAIN-CONTAINING PROTEIN 1-LIKE"/>
    <property type="match status" value="1"/>
</dbReference>
<dbReference type="GO" id="GO:0001227">
    <property type="term" value="F:DNA-binding transcription repressor activity, RNA polymerase II-specific"/>
    <property type="evidence" value="ECO:0007669"/>
    <property type="project" value="InterPro"/>
</dbReference>
<dbReference type="PROSITE" id="PS50030">
    <property type="entry name" value="UBA"/>
    <property type="match status" value="1"/>
</dbReference>
<protein>
    <recommendedName>
        <fullName evidence="6">UBA domain-containing protein</fullName>
    </recommendedName>
</protein>
<dbReference type="InterPro" id="IPR039725">
    <property type="entry name" value="CC2D1A/B"/>
</dbReference>
<gene>
    <name evidence="4" type="primary">PARPA_01330.1 scaffold 1359</name>
</gene>
<feature type="compositionally biased region" description="Acidic residues" evidence="1">
    <location>
        <begin position="182"/>
        <end position="200"/>
    </location>
</feature>
<feature type="compositionally biased region" description="Polar residues" evidence="1">
    <location>
        <begin position="251"/>
        <end position="273"/>
    </location>
</feature>
<feature type="region of interest" description="Disordered" evidence="1">
    <location>
        <begin position="47"/>
        <end position="68"/>
    </location>
</feature>
<feature type="domain" description="UBA" evidence="3">
    <location>
        <begin position="116"/>
        <end position="162"/>
    </location>
</feature>
<feature type="region of interest" description="Disordered" evidence="1">
    <location>
        <begin position="162"/>
        <end position="202"/>
    </location>
</feature>
<dbReference type="InterPro" id="IPR009060">
    <property type="entry name" value="UBA-like_sf"/>
</dbReference>
<dbReference type="Pfam" id="PF22562">
    <property type="entry name" value="UBA_7"/>
    <property type="match status" value="1"/>
</dbReference>
<evidence type="ECO:0000313" key="5">
    <source>
        <dbReference type="Proteomes" id="UP000054107"/>
    </source>
</evidence>
<name>A0A0B7MQ14_9FUNG</name>
<sequence>MFGKQKASNPAKDFDLNDIDRLLNSSLEDVDDDIDMNDPELLKQLREMSSTTTEALPKKEPNSARKMPQSVQNMDIDFNSYTALAQGDEDIEVEFNECDMQDPDLLNELSKLSSTAPQEEIASLGPEAKELINMGFTQAQALKALNMFDNNLERAANYLFDLPPADDKDTEPHHPPRTSLSDEMEHEEDEENDEQQESIDPEFWKKKAEEYQKMALTAKREGDKKKAVSLLRESKMFNQKYQDLQEIYQRSEPQPATRNASSKSTESQENTLTPLPLSEPVIASTPAQPSSAPQQQQPTLQEAPVTADNSQQILDLLGKIISLQKQYKEAALHYKELGNLAVAKQMVRTSKELLQTGIRLKNGEIENPAVVRLPGEPDLSLGDGKIRQVDMVLRGPNPTSFEQIEAQLTYQMNVCHNLSVQLASSTRYKPKSSKTLMNSQQQDAYAKAEQALSADLVSLHATKPNIPPLHYEQVDYTYKNLLDTIPENMMEFKIIKATSLPTLDISAKLEPFVAWNFGGWPPENTAQAAMNRGETPIAAGINPQYDFNVQIPISRTNRLFQRYLQRKKLTVEVYHNNYAYGLFKRPVLLGKLVIPMERLLTKASINGTFDLLDGSKRKTGGKIEIEVNLREPLTGEDIAKRSERWLVLDAFGSTVSECLSLANLTVGGPQRPPMSSTPAQSEVGLSNVIEQAPAISPVQQQQHLPPAASLPEQQQKQADKDMPANSDLEAAEEEFNSVDNIVSNMVMEHELSLVNSKLASKSTDLQKEDLLDRKQSLEIKMNMLVVQVQTGILDMSTYLENVQKRMEADRRLALVFKKNNRLDLAKAALTRKKIMQDEVDEAKTAMED</sequence>
<dbReference type="AlphaFoldDB" id="A0A0B7MQ14"/>
<dbReference type="Gene3D" id="1.10.8.10">
    <property type="entry name" value="DNA helicase RuvA subunit, C-terminal domain"/>
    <property type="match status" value="1"/>
</dbReference>
<keyword evidence="5" id="KW-1185">Reference proteome</keyword>
<dbReference type="Proteomes" id="UP000054107">
    <property type="component" value="Unassembled WGS sequence"/>
</dbReference>
<dbReference type="InterPro" id="IPR035892">
    <property type="entry name" value="C2_domain_sf"/>
</dbReference>
<dbReference type="PANTHER" id="PTHR13076">
    <property type="entry name" value="COILED-COIL AND C2 DOMAIN-CONTAINING PROTEIN 1-LIKE"/>
    <property type="match status" value="1"/>
</dbReference>
<dbReference type="SUPFAM" id="SSF49562">
    <property type="entry name" value="C2 domain (Calcium/lipid-binding domain, CaLB)"/>
    <property type="match status" value="1"/>
</dbReference>
<proteinExistence type="predicted"/>
<dbReference type="SMART" id="SM00165">
    <property type="entry name" value="UBA"/>
    <property type="match status" value="1"/>
</dbReference>
<dbReference type="SUPFAM" id="SSF46934">
    <property type="entry name" value="UBA-like"/>
    <property type="match status" value="1"/>
</dbReference>
<dbReference type="Gene3D" id="2.60.40.150">
    <property type="entry name" value="C2 domain"/>
    <property type="match status" value="1"/>
</dbReference>
<dbReference type="PROSITE" id="PS50004">
    <property type="entry name" value="C2"/>
    <property type="match status" value="1"/>
</dbReference>
<evidence type="ECO:0000259" key="2">
    <source>
        <dbReference type="PROSITE" id="PS50004"/>
    </source>
</evidence>
<dbReference type="InterPro" id="IPR021656">
    <property type="entry name" value="C2-C2_1"/>
</dbReference>
<dbReference type="OrthoDB" id="19996at2759"/>
<organism evidence="4 5">
    <name type="scientific">Parasitella parasitica</name>
    <dbReference type="NCBI Taxonomy" id="35722"/>
    <lineage>
        <taxon>Eukaryota</taxon>
        <taxon>Fungi</taxon>
        <taxon>Fungi incertae sedis</taxon>
        <taxon>Mucoromycota</taxon>
        <taxon>Mucoromycotina</taxon>
        <taxon>Mucoromycetes</taxon>
        <taxon>Mucorales</taxon>
        <taxon>Mucorineae</taxon>
        <taxon>Mucoraceae</taxon>
        <taxon>Parasitella</taxon>
    </lineage>
</organism>
<dbReference type="InterPro" id="IPR000008">
    <property type="entry name" value="C2_dom"/>
</dbReference>
<evidence type="ECO:0000313" key="4">
    <source>
        <dbReference type="EMBL" id="CEP08021.1"/>
    </source>
</evidence>
<evidence type="ECO:0000259" key="3">
    <source>
        <dbReference type="PROSITE" id="PS50030"/>
    </source>
</evidence>
<feature type="region of interest" description="Disordered" evidence="1">
    <location>
        <begin position="697"/>
        <end position="724"/>
    </location>
</feature>
<feature type="compositionally biased region" description="Low complexity" evidence="1">
    <location>
        <begin position="283"/>
        <end position="299"/>
    </location>
</feature>
<evidence type="ECO:0000256" key="1">
    <source>
        <dbReference type="SAM" id="MobiDB-lite"/>
    </source>
</evidence>
<reference evidence="4 5" key="1">
    <citation type="submission" date="2014-09" db="EMBL/GenBank/DDBJ databases">
        <authorList>
            <person name="Ellenberger Sabrina"/>
        </authorList>
    </citation>
    <scope>NUCLEOTIDE SEQUENCE [LARGE SCALE GENOMIC DNA]</scope>
    <source>
        <strain evidence="4 5">CBS 412.66</strain>
    </source>
</reference>
<feature type="domain" description="C2" evidence="2">
    <location>
        <begin position="468"/>
        <end position="609"/>
    </location>
</feature>
<dbReference type="STRING" id="35722.A0A0B7MQ14"/>
<accession>A0A0B7MQ14</accession>